<accession>A0ABP0FMH6</accession>
<dbReference type="PANTHER" id="PTHR20765:SF1">
    <property type="entry name" value="EQUILIBRATIVE NUCLEOBASE TRANSPORTER 1"/>
    <property type="match status" value="1"/>
</dbReference>
<feature type="region of interest" description="Disordered" evidence="1">
    <location>
        <begin position="238"/>
        <end position="260"/>
    </location>
</feature>
<keyword evidence="2" id="KW-0812">Transmembrane</keyword>
<protein>
    <recommendedName>
        <fullName evidence="5">Solute carrier family 43 member 3</fullName>
    </recommendedName>
</protein>
<dbReference type="InterPro" id="IPR027197">
    <property type="entry name" value="SLC43A3"/>
</dbReference>
<feature type="transmembrane region" description="Helical" evidence="2">
    <location>
        <begin position="153"/>
        <end position="176"/>
    </location>
</feature>
<feature type="transmembrane region" description="Helical" evidence="2">
    <location>
        <begin position="182"/>
        <end position="202"/>
    </location>
</feature>
<evidence type="ECO:0000313" key="4">
    <source>
        <dbReference type="Proteomes" id="UP001642483"/>
    </source>
</evidence>
<reference evidence="3 4" key="1">
    <citation type="submission" date="2024-02" db="EMBL/GenBank/DDBJ databases">
        <authorList>
            <person name="Daric V."/>
            <person name="Darras S."/>
        </authorList>
    </citation>
    <scope>NUCLEOTIDE SEQUENCE [LARGE SCALE GENOMIC DNA]</scope>
</reference>
<name>A0ABP0FMH6_CLALP</name>
<feature type="transmembrane region" description="Helical" evidence="2">
    <location>
        <begin position="315"/>
        <end position="337"/>
    </location>
</feature>
<feature type="transmembrane region" description="Helical" evidence="2">
    <location>
        <begin position="447"/>
        <end position="471"/>
    </location>
</feature>
<evidence type="ECO:0000256" key="2">
    <source>
        <dbReference type="SAM" id="Phobius"/>
    </source>
</evidence>
<evidence type="ECO:0000256" key="1">
    <source>
        <dbReference type="SAM" id="MobiDB-lite"/>
    </source>
</evidence>
<feature type="transmembrane region" description="Helical" evidence="2">
    <location>
        <begin position="416"/>
        <end position="435"/>
    </location>
</feature>
<keyword evidence="2" id="KW-0472">Membrane</keyword>
<feature type="transmembrane region" description="Helical" evidence="2">
    <location>
        <begin position="358"/>
        <end position="379"/>
    </location>
</feature>
<dbReference type="Pfam" id="PF07690">
    <property type="entry name" value="MFS_1"/>
    <property type="match status" value="1"/>
</dbReference>
<dbReference type="SUPFAM" id="SSF103473">
    <property type="entry name" value="MFS general substrate transporter"/>
    <property type="match status" value="1"/>
</dbReference>
<organism evidence="3 4">
    <name type="scientific">Clavelina lepadiformis</name>
    <name type="common">Light-bulb sea squirt</name>
    <name type="synonym">Ascidia lepadiformis</name>
    <dbReference type="NCBI Taxonomy" id="159417"/>
    <lineage>
        <taxon>Eukaryota</taxon>
        <taxon>Metazoa</taxon>
        <taxon>Chordata</taxon>
        <taxon>Tunicata</taxon>
        <taxon>Ascidiacea</taxon>
        <taxon>Aplousobranchia</taxon>
        <taxon>Clavelinidae</taxon>
        <taxon>Clavelina</taxon>
    </lineage>
</organism>
<evidence type="ECO:0000313" key="3">
    <source>
        <dbReference type="EMBL" id="CAK8679699.1"/>
    </source>
</evidence>
<evidence type="ECO:0008006" key="5">
    <source>
        <dbReference type="Google" id="ProtNLM"/>
    </source>
</evidence>
<feature type="compositionally biased region" description="Acidic residues" evidence="1">
    <location>
        <begin position="249"/>
        <end position="259"/>
    </location>
</feature>
<feature type="transmembrane region" description="Helical" evidence="2">
    <location>
        <begin position="282"/>
        <end position="303"/>
    </location>
</feature>
<keyword evidence="2" id="KW-1133">Transmembrane helix</keyword>
<proteinExistence type="predicted"/>
<feature type="transmembrane region" description="Helical" evidence="2">
    <location>
        <begin position="7"/>
        <end position="28"/>
    </location>
</feature>
<feature type="transmembrane region" description="Helical" evidence="2">
    <location>
        <begin position="94"/>
        <end position="114"/>
    </location>
</feature>
<dbReference type="Proteomes" id="UP001642483">
    <property type="component" value="Unassembled WGS sequence"/>
</dbReference>
<dbReference type="EMBL" id="CAWYQH010000068">
    <property type="protein sequence ID" value="CAK8679699.1"/>
    <property type="molecule type" value="Genomic_DNA"/>
</dbReference>
<dbReference type="InterPro" id="IPR036259">
    <property type="entry name" value="MFS_trans_sf"/>
</dbReference>
<gene>
    <name evidence="3" type="ORF">CVLEPA_LOCUS9951</name>
</gene>
<dbReference type="Gene3D" id="1.20.1250.20">
    <property type="entry name" value="MFS general substrate transporter like domains"/>
    <property type="match status" value="1"/>
</dbReference>
<dbReference type="PANTHER" id="PTHR20765">
    <property type="entry name" value="SOLUTE CARRIER FAMILY 43 MEMBER 3-RELATED"/>
    <property type="match status" value="1"/>
</dbReference>
<feature type="transmembrane region" description="Helical" evidence="2">
    <location>
        <begin position="120"/>
        <end position="141"/>
    </location>
</feature>
<keyword evidence="4" id="KW-1185">Reference proteome</keyword>
<feature type="transmembrane region" description="Helical" evidence="2">
    <location>
        <begin position="64"/>
        <end position="82"/>
    </location>
</feature>
<comment type="caution">
    <text evidence="3">The sequence shown here is derived from an EMBL/GenBank/DDBJ whole genome shotgun (WGS) entry which is preliminary data.</text>
</comment>
<sequence>MKVQVTASVATSLLEILFSGVIFGWPSLQFALEQEGYFSNLCANKSVSNSSGHDVPVTCDQSDAHFNLIFTLTTSTQLILSFPNGFILDRLGTWVFRGIANTLYSSGMIMMATSSPETSYILYPAVIFMGVSGLALLTSNFQLANFSQTFKGLIITFMNGMFDSSAVVFLIIKILYESGFSIQSSFLVLTGISVLLGLRTFLLMPRKLIPFMPPANLKFGWEELFYLLRKRRSQRMVGRSQSSSREEVLSEENEDEREEEQINRETLTFRDCLKTGIFWTNLFHYVIGQFRIVFFIGTFLQWIKAFDEANNISRLTNIFGALLLCGFAFAPLNGILIDSVTKYFRKNVADHKNVCLRATFASMTVTSFLLIVLSITATLQSALPSFVLLVLARAFVYSGNSAFVSLNFPVQHLGKLYGLTNAIAGLFGLIQFALFRVAQTVDPEFHYINVSFLIASCLTLVHPIFLLRAAFARS</sequence>
<dbReference type="InterPro" id="IPR011701">
    <property type="entry name" value="MFS"/>
</dbReference>
<feature type="transmembrane region" description="Helical" evidence="2">
    <location>
        <begin position="385"/>
        <end position="404"/>
    </location>
</feature>